<keyword evidence="4" id="KW-1185">Reference proteome</keyword>
<dbReference type="Gene3D" id="3.40.710.10">
    <property type="entry name" value="DD-peptidase/beta-lactamase superfamily"/>
    <property type="match status" value="1"/>
</dbReference>
<dbReference type="RefSeq" id="WP_139575577.1">
    <property type="nucleotide sequence ID" value="NZ_VDMA02000008.1"/>
</dbReference>
<evidence type="ECO:0000313" key="3">
    <source>
        <dbReference type="EMBL" id="KAB8184186.1"/>
    </source>
</evidence>
<dbReference type="Pfam" id="PF00144">
    <property type="entry name" value="Beta-lactamase"/>
    <property type="match status" value="1"/>
</dbReference>
<dbReference type="SUPFAM" id="SSF56601">
    <property type="entry name" value="beta-lactamase/transpeptidase-like"/>
    <property type="match status" value="1"/>
</dbReference>
<dbReference type="PANTHER" id="PTHR46825:SF7">
    <property type="entry name" value="D-ALANYL-D-ALANINE CARBOXYPEPTIDASE"/>
    <property type="match status" value="1"/>
</dbReference>
<gene>
    <name evidence="3" type="ORF">FH610_017875</name>
</gene>
<sequence>MFTRIAALALAAALPTWALAAPALAAAAPAAKCSAATRPSERTSLPALNAAALCESISGLPNGQATYSLVRVRGEAGSWTGSSGVRDVDKGGRVPDDARFRIGSVTKMFTATVALQLVGEGKLDLDGTVQHYLPGLLPASYPPVTVAQLLNHTSGLPSPTLPHDDQWILDHRFDKWTPQRWMDGVGKNPMEFTPGTKQHYLNTNTIVLGMLIEKVTGRPYGDAVRARIIRPLGLRHTTIPGEDVRIPGPHAQGYMAVDGKLVNVTEMSQTMPWAAGEMISTTENLDRFMVALYGGRLLKPALLDKMFTLPEGVPMYDGNDDPSDDKPATYTMGLSATTLPGGVTIYGKTGGRYGYSTGVFATRDLKRRLVVSVGSTTKGDSAMLQTIGLAAFAS</sequence>
<dbReference type="InterPro" id="IPR012338">
    <property type="entry name" value="Beta-lactam/transpept-like"/>
</dbReference>
<dbReference type="Proteomes" id="UP000313066">
    <property type="component" value="Unassembled WGS sequence"/>
</dbReference>
<dbReference type="GO" id="GO:0016787">
    <property type="term" value="F:hydrolase activity"/>
    <property type="evidence" value="ECO:0007669"/>
    <property type="project" value="UniProtKB-KW"/>
</dbReference>
<keyword evidence="3" id="KW-0378">Hydrolase</keyword>
<evidence type="ECO:0000313" key="4">
    <source>
        <dbReference type="Proteomes" id="UP000313066"/>
    </source>
</evidence>
<dbReference type="PANTHER" id="PTHR46825">
    <property type="entry name" value="D-ALANYL-D-ALANINE-CARBOXYPEPTIDASE/ENDOPEPTIDASE AMPH"/>
    <property type="match status" value="1"/>
</dbReference>
<proteinExistence type="predicted"/>
<protein>
    <submittedName>
        <fullName evidence="3">Serine hydrolase</fullName>
    </submittedName>
</protein>
<dbReference type="EMBL" id="VDMA02000008">
    <property type="protein sequence ID" value="KAB8184186.1"/>
    <property type="molecule type" value="Genomic_DNA"/>
</dbReference>
<feature type="chain" id="PRO_5024451079" evidence="1">
    <location>
        <begin position="21"/>
        <end position="394"/>
    </location>
</feature>
<keyword evidence="1" id="KW-0732">Signal</keyword>
<name>A0A5N6BUL2_9ACTN</name>
<dbReference type="InterPro" id="IPR050491">
    <property type="entry name" value="AmpC-like"/>
</dbReference>
<dbReference type="InterPro" id="IPR001466">
    <property type="entry name" value="Beta-lactam-related"/>
</dbReference>
<dbReference type="AlphaFoldDB" id="A0A5N6BUL2"/>
<feature type="domain" description="Beta-lactamase-related" evidence="2">
    <location>
        <begin position="79"/>
        <end position="379"/>
    </location>
</feature>
<feature type="signal peptide" evidence="1">
    <location>
        <begin position="1"/>
        <end position="20"/>
    </location>
</feature>
<organism evidence="3 4">
    <name type="scientific">Microbispora catharanthi</name>
    <dbReference type="NCBI Taxonomy" id="1712871"/>
    <lineage>
        <taxon>Bacteria</taxon>
        <taxon>Bacillati</taxon>
        <taxon>Actinomycetota</taxon>
        <taxon>Actinomycetes</taxon>
        <taxon>Streptosporangiales</taxon>
        <taxon>Streptosporangiaceae</taxon>
        <taxon>Microbispora</taxon>
    </lineage>
</organism>
<comment type="caution">
    <text evidence="3">The sequence shown here is derived from an EMBL/GenBank/DDBJ whole genome shotgun (WGS) entry which is preliminary data.</text>
</comment>
<evidence type="ECO:0000259" key="2">
    <source>
        <dbReference type="Pfam" id="PF00144"/>
    </source>
</evidence>
<evidence type="ECO:0000256" key="1">
    <source>
        <dbReference type="SAM" id="SignalP"/>
    </source>
</evidence>
<accession>A0A5N6BUL2</accession>
<reference evidence="3 4" key="1">
    <citation type="submission" date="2019-10" db="EMBL/GenBank/DDBJ databases">
        <title>Nonomuraea sp. nov., isolated from Phyllanthus amarus.</title>
        <authorList>
            <person name="Klykleung N."/>
            <person name="Tanasupawat S."/>
        </authorList>
    </citation>
    <scope>NUCLEOTIDE SEQUENCE [LARGE SCALE GENOMIC DNA]</scope>
    <source>
        <strain evidence="3 4">CR1-09</strain>
    </source>
</reference>